<evidence type="ECO:0000259" key="9">
    <source>
        <dbReference type="Pfam" id="PF20520"/>
    </source>
</evidence>
<dbReference type="Proteomes" id="UP001321473">
    <property type="component" value="Unassembled WGS sequence"/>
</dbReference>
<keyword evidence="7" id="KW-0732">Signal</keyword>
<dbReference type="Pfam" id="PF05827">
    <property type="entry name" value="VAS1_LD"/>
    <property type="match status" value="1"/>
</dbReference>
<proteinExistence type="inferred from homology"/>
<dbReference type="Pfam" id="PF20520">
    <property type="entry name" value="Ac45-VOA1_TM"/>
    <property type="match status" value="1"/>
</dbReference>
<accession>A0AAQ4DKA2</accession>
<evidence type="ECO:0000313" key="10">
    <source>
        <dbReference type="EMBL" id="KAK8762892.1"/>
    </source>
</evidence>
<comment type="caution">
    <text evidence="10">The sequence shown here is derived from an EMBL/GenBank/DDBJ whole genome shotgun (WGS) entry which is preliminary data.</text>
</comment>
<dbReference type="InterPro" id="IPR046756">
    <property type="entry name" value="VAS1/VOA1_TM"/>
</dbReference>
<organism evidence="10 11">
    <name type="scientific">Amblyomma americanum</name>
    <name type="common">Lone star tick</name>
    <dbReference type="NCBI Taxonomy" id="6943"/>
    <lineage>
        <taxon>Eukaryota</taxon>
        <taxon>Metazoa</taxon>
        <taxon>Ecdysozoa</taxon>
        <taxon>Arthropoda</taxon>
        <taxon>Chelicerata</taxon>
        <taxon>Arachnida</taxon>
        <taxon>Acari</taxon>
        <taxon>Parasitiformes</taxon>
        <taxon>Ixodida</taxon>
        <taxon>Ixodoidea</taxon>
        <taxon>Ixodidae</taxon>
        <taxon>Amblyomminae</taxon>
        <taxon>Amblyomma</taxon>
    </lineage>
</organism>
<comment type="similarity">
    <text evidence="2">Belongs to the vacuolar ATPase subunit S1 family.</text>
</comment>
<evidence type="ECO:0000256" key="3">
    <source>
        <dbReference type="ARBA" id="ARBA00022692"/>
    </source>
</evidence>
<keyword evidence="11" id="KW-1185">Reference proteome</keyword>
<feature type="chain" id="PRO_5042913752" description="Vacuolar atp synthase subunit s1" evidence="7">
    <location>
        <begin position="27"/>
        <end position="453"/>
    </location>
</feature>
<protein>
    <recommendedName>
        <fullName evidence="12">Vacuolar atp synthase subunit s1</fullName>
    </recommendedName>
</protein>
<feature type="signal peptide" evidence="7">
    <location>
        <begin position="1"/>
        <end position="26"/>
    </location>
</feature>
<dbReference type="InterPro" id="IPR046755">
    <property type="entry name" value="VAS1_LD"/>
</dbReference>
<evidence type="ECO:0000256" key="7">
    <source>
        <dbReference type="SAM" id="SignalP"/>
    </source>
</evidence>
<feature type="domain" description="V-type proton ATPase subunit S1/VOA1 transmembrane" evidence="9">
    <location>
        <begin position="403"/>
        <end position="441"/>
    </location>
</feature>
<feature type="domain" description="V-type proton ATPase subunit S1 luminal" evidence="8">
    <location>
        <begin position="244"/>
        <end position="376"/>
    </location>
</feature>
<evidence type="ECO:0008006" key="12">
    <source>
        <dbReference type="Google" id="ProtNLM"/>
    </source>
</evidence>
<keyword evidence="5 6" id="KW-0472">Membrane</keyword>
<dbReference type="InterPro" id="IPR008388">
    <property type="entry name" value="Ac45_acc_su"/>
</dbReference>
<dbReference type="EMBL" id="JARKHS020029711">
    <property type="protein sequence ID" value="KAK8762892.1"/>
    <property type="molecule type" value="Genomic_DNA"/>
</dbReference>
<sequence>MAVVRFGRQFAVLVLTAFNIYSPALTANVEVPAYIWGSESGLKKIPQVSSFDKVEPSTFGNSVAKLVAQENAVVVAFVQDKLSAEDLSRASSDDRSYKYLKDAFGKEHVLVLPSVENPVDALTSHGGLRVTRLNIPDVGAVQSALDGLHDGSQVLLVDLPRTIGVESRFSALQQADTIMEATMRALSSDGKKLFGLYTGRDLAPPVMEAAHLSRSRRHLLAVSEGAAPAALSNETSGVIMVRGSCLLMYARSVTLSFTEDPKDAAPRSTVTYNDTLSPAPTPTCSSDNMHANITLKFPDTGPVKGFTLLMVFQWDQRGGFSLVEMNATLKNYQGLQMRVKDLWWPRGFSFACSLSEFRQYNASQLPKLQLQLDSFQQSRFSLFQVELVQNSTTQFSESYDCAGFFTTVIWMGLLVVLLYLVILGVGVFFIYDIRTNDRFDDPKGKTITVTATD</sequence>
<evidence type="ECO:0000256" key="2">
    <source>
        <dbReference type="ARBA" id="ARBA00009037"/>
    </source>
</evidence>
<name>A0AAQ4DKA2_AMBAM</name>
<evidence type="ECO:0000256" key="6">
    <source>
        <dbReference type="SAM" id="Phobius"/>
    </source>
</evidence>
<dbReference type="PANTHER" id="PTHR12471">
    <property type="entry name" value="VACUOLAR ATP SYNTHASE SUBUNIT S1"/>
    <property type="match status" value="1"/>
</dbReference>
<evidence type="ECO:0000256" key="5">
    <source>
        <dbReference type="ARBA" id="ARBA00023136"/>
    </source>
</evidence>
<dbReference type="GO" id="GO:0001671">
    <property type="term" value="F:ATPase activator activity"/>
    <property type="evidence" value="ECO:0007669"/>
    <property type="project" value="TreeGrafter"/>
</dbReference>
<evidence type="ECO:0000256" key="1">
    <source>
        <dbReference type="ARBA" id="ARBA00004167"/>
    </source>
</evidence>
<feature type="transmembrane region" description="Helical" evidence="6">
    <location>
        <begin position="408"/>
        <end position="431"/>
    </location>
</feature>
<evidence type="ECO:0000256" key="4">
    <source>
        <dbReference type="ARBA" id="ARBA00022989"/>
    </source>
</evidence>
<comment type="subcellular location">
    <subcellularLocation>
        <location evidence="1">Membrane</location>
        <topology evidence="1">Single-pass membrane protein</topology>
    </subcellularLocation>
</comment>
<dbReference type="AlphaFoldDB" id="A0AAQ4DKA2"/>
<dbReference type="PANTHER" id="PTHR12471:SF7">
    <property type="entry name" value="V-TYPE PROTON ATPASE SUBUNIT S1"/>
    <property type="match status" value="1"/>
</dbReference>
<evidence type="ECO:0000259" key="8">
    <source>
        <dbReference type="Pfam" id="PF05827"/>
    </source>
</evidence>
<keyword evidence="3 6" id="KW-0812">Transmembrane</keyword>
<evidence type="ECO:0000313" key="11">
    <source>
        <dbReference type="Proteomes" id="UP001321473"/>
    </source>
</evidence>
<reference evidence="10 11" key="1">
    <citation type="journal article" date="2023" name="Arcadia Sci">
        <title>De novo assembly of a long-read Amblyomma americanum tick genome.</title>
        <authorList>
            <person name="Chou S."/>
            <person name="Poskanzer K.E."/>
            <person name="Rollins M."/>
            <person name="Thuy-Boun P.S."/>
        </authorList>
    </citation>
    <scope>NUCLEOTIDE SEQUENCE [LARGE SCALE GENOMIC DNA]</scope>
    <source>
        <strain evidence="10">F_SG_1</strain>
        <tissue evidence="10">Salivary glands</tissue>
    </source>
</reference>
<keyword evidence="4 6" id="KW-1133">Transmembrane helix</keyword>
<dbReference type="GO" id="GO:0033176">
    <property type="term" value="C:proton-transporting V-type ATPase complex"/>
    <property type="evidence" value="ECO:0007669"/>
    <property type="project" value="TreeGrafter"/>
</dbReference>
<dbReference type="GO" id="GO:0030641">
    <property type="term" value="P:regulation of cellular pH"/>
    <property type="evidence" value="ECO:0007669"/>
    <property type="project" value="TreeGrafter"/>
</dbReference>
<gene>
    <name evidence="10" type="ORF">V5799_034500</name>
</gene>